<gene>
    <name evidence="3" type="ORF">RFI_38724</name>
</gene>
<comment type="caution">
    <text evidence="3">The sequence shown here is derived from an EMBL/GenBank/DDBJ whole genome shotgun (WGS) entry which is preliminary data.</text>
</comment>
<feature type="transmembrane region" description="Helical" evidence="2">
    <location>
        <begin position="117"/>
        <end position="144"/>
    </location>
</feature>
<name>X6LB46_RETFI</name>
<proteinExistence type="predicted"/>
<reference evidence="3 4" key="1">
    <citation type="journal article" date="2013" name="Curr. Biol.">
        <title>The Genome of the Foraminiferan Reticulomyxa filosa.</title>
        <authorList>
            <person name="Glockner G."/>
            <person name="Hulsmann N."/>
            <person name="Schleicher M."/>
            <person name="Noegel A.A."/>
            <person name="Eichinger L."/>
            <person name="Gallinger C."/>
            <person name="Pawlowski J."/>
            <person name="Sierra R."/>
            <person name="Euteneuer U."/>
            <person name="Pillet L."/>
            <person name="Moustafa A."/>
            <person name="Platzer M."/>
            <person name="Groth M."/>
            <person name="Szafranski K."/>
            <person name="Schliwa M."/>
        </authorList>
    </citation>
    <scope>NUCLEOTIDE SEQUENCE [LARGE SCALE GENOMIC DNA]</scope>
</reference>
<evidence type="ECO:0000313" key="3">
    <source>
        <dbReference type="EMBL" id="ETN98763.1"/>
    </source>
</evidence>
<dbReference type="AlphaFoldDB" id="X6LB46"/>
<evidence type="ECO:0000256" key="2">
    <source>
        <dbReference type="SAM" id="Phobius"/>
    </source>
</evidence>
<protein>
    <submittedName>
        <fullName evidence="3">Uncharacterized protein</fullName>
    </submittedName>
</protein>
<keyword evidence="4" id="KW-1185">Reference proteome</keyword>
<evidence type="ECO:0000313" key="4">
    <source>
        <dbReference type="Proteomes" id="UP000023152"/>
    </source>
</evidence>
<dbReference type="EMBL" id="ASPP01045864">
    <property type="protein sequence ID" value="ETN98763.1"/>
    <property type="molecule type" value="Genomic_DNA"/>
</dbReference>
<dbReference type="Proteomes" id="UP000023152">
    <property type="component" value="Unassembled WGS sequence"/>
</dbReference>
<keyword evidence="2" id="KW-0472">Membrane</keyword>
<accession>X6LB46</accession>
<evidence type="ECO:0000256" key="1">
    <source>
        <dbReference type="SAM" id="MobiDB-lite"/>
    </source>
</evidence>
<keyword evidence="2" id="KW-1133">Transmembrane helix</keyword>
<organism evidence="3 4">
    <name type="scientific">Reticulomyxa filosa</name>
    <dbReference type="NCBI Taxonomy" id="46433"/>
    <lineage>
        <taxon>Eukaryota</taxon>
        <taxon>Sar</taxon>
        <taxon>Rhizaria</taxon>
        <taxon>Retaria</taxon>
        <taxon>Foraminifera</taxon>
        <taxon>Monothalamids</taxon>
        <taxon>Reticulomyxidae</taxon>
        <taxon>Reticulomyxa</taxon>
    </lineage>
</organism>
<feature type="region of interest" description="Disordered" evidence="1">
    <location>
        <begin position="162"/>
        <end position="223"/>
    </location>
</feature>
<sequence>MRSCKWKASNEKHYYNVSLCGEVRDGQMRLRNINEGQFVIKRKKEYGVETIPVSERRNKGLLYLKKKEKSGLKSIPVSSTRKNGVYYLYLFTYADILLLVILLWLCGSIGFPFKEKILLLVFIGNISEDEAQVIVKYLFLVYYLKIIKWRIKKNVIIKEKNVKKKSSNKKKKKIIKRKKKNRKMEKRKKGKRKIEKLKKMKKEKRKKKIEKIKKLGKKIMKKK</sequence>
<feature type="transmembrane region" description="Helical" evidence="2">
    <location>
        <begin position="86"/>
        <end position="111"/>
    </location>
</feature>
<keyword evidence="2" id="KW-0812">Transmembrane</keyword>